<dbReference type="GeneID" id="30995782"/>
<evidence type="ECO:0000256" key="2">
    <source>
        <dbReference type="ARBA" id="ARBA00010800"/>
    </source>
</evidence>
<dbReference type="AlphaFoldDB" id="A0A1E4RHW9"/>
<dbReference type="GO" id="GO:0000460">
    <property type="term" value="P:maturation of 5.8S rRNA"/>
    <property type="evidence" value="ECO:0007669"/>
    <property type="project" value="EnsemblFungi"/>
</dbReference>
<dbReference type="Proteomes" id="UP000095085">
    <property type="component" value="Unassembled WGS sequence"/>
</dbReference>
<dbReference type="PANTHER" id="PTHR15441">
    <property type="entry name" value="RIBONUCLEASE P PROTEIN SUBUNIT P14"/>
    <property type="match status" value="1"/>
</dbReference>
<evidence type="ECO:0000313" key="7">
    <source>
        <dbReference type="Proteomes" id="UP000095085"/>
    </source>
</evidence>
<protein>
    <recommendedName>
        <fullName evidence="5">Ribonuclease P/MRP protein subunit POP5</fullName>
        <ecNumber evidence="5">3.1.26.5</ecNumber>
    </recommendedName>
</protein>
<evidence type="ECO:0000256" key="4">
    <source>
        <dbReference type="ARBA" id="ARBA00023242"/>
    </source>
</evidence>
<dbReference type="GO" id="GO:0005655">
    <property type="term" value="C:nucleolar ribonuclease P complex"/>
    <property type="evidence" value="ECO:0007669"/>
    <property type="project" value="EnsemblFungi"/>
</dbReference>
<dbReference type="OrthoDB" id="24745at2759"/>
<keyword evidence="7" id="KW-1185">Reference proteome</keyword>
<comment type="similarity">
    <text evidence="2 5">Belongs to the eukaryotic/archaeal RNase P protein component 2 family.</text>
</comment>
<comment type="catalytic activity">
    <reaction evidence="5">
        <text>Endonucleolytic cleavage of RNA, removing 5'-extranucleotides from tRNA precursor.</text>
        <dbReference type="EC" id="3.1.26.5"/>
    </reaction>
</comment>
<keyword evidence="4" id="KW-0539">Nucleus</keyword>
<organism evidence="6 7">
    <name type="scientific">Hyphopichia burtonii NRRL Y-1933</name>
    <dbReference type="NCBI Taxonomy" id="984485"/>
    <lineage>
        <taxon>Eukaryota</taxon>
        <taxon>Fungi</taxon>
        <taxon>Dikarya</taxon>
        <taxon>Ascomycota</taxon>
        <taxon>Saccharomycotina</taxon>
        <taxon>Pichiomycetes</taxon>
        <taxon>Debaryomycetaceae</taxon>
        <taxon>Hyphopichia</taxon>
    </lineage>
</organism>
<dbReference type="GO" id="GO:0000171">
    <property type="term" value="F:ribonuclease MRP activity"/>
    <property type="evidence" value="ECO:0007669"/>
    <property type="project" value="EnsemblFungi"/>
</dbReference>
<sequence length="186" mass="21084">MVRLKQRYILFDILYPPKAEPRNSSEREVFESFHKSPEDALLRMHRSSPQSIDGKSIIRATRKAIQDHYGEFGAGAVGQGLMMKYFSNKTSTGIIRCGRQSCPMVVASLALINCIGKEDIIIRCVHISGTIKKCEEFLIARNKELMIKLGHLQDDKNEFNNILNAFQNTGDDFANVKDNSEDEDED</sequence>
<reference evidence="7" key="1">
    <citation type="submission" date="2016-05" db="EMBL/GenBank/DDBJ databases">
        <title>Comparative genomics of biotechnologically important yeasts.</title>
        <authorList>
            <consortium name="DOE Joint Genome Institute"/>
            <person name="Riley R."/>
            <person name="Haridas S."/>
            <person name="Wolfe K.H."/>
            <person name="Lopes M.R."/>
            <person name="Hittinger C.T."/>
            <person name="Goker M."/>
            <person name="Salamov A."/>
            <person name="Wisecaver J."/>
            <person name="Long T.M."/>
            <person name="Aerts A.L."/>
            <person name="Barry K."/>
            <person name="Choi C."/>
            <person name="Clum A."/>
            <person name="Coughlan A.Y."/>
            <person name="Deshpande S."/>
            <person name="Douglass A.P."/>
            <person name="Hanson S.J."/>
            <person name="Klenk H.-P."/>
            <person name="Labutti K."/>
            <person name="Lapidus A."/>
            <person name="Lindquist E."/>
            <person name="Lipzen A."/>
            <person name="Meier-Kolthoff J.P."/>
            <person name="Ohm R.A."/>
            <person name="Otillar R.P."/>
            <person name="Pangilinan J."/>
            <person name="Peng Y."/>
            <person name="Rokas A."/>
            <person name="Rosa C.A."/>
            <person name="Scheuner C."/>
            <person name="Sibirny A.A."/>
            <person name="Slot J.C."/>
            <person name="Stielow J.B."/>
            <person name="Sun H."/>
            <person name="Kurtzman C.P."/>
            <person name="Blackwell M."/>
            <person name="Grigoriev I.V."/>
            <person name="Jeffries T.W."/>
        </authorList>
    </citation>
    <scope>NUCLEOTIDE SEQUENCE [LARGE SCALE GENOMIC DNA]</scope>
    <source>
        <strain evidence="7">NRRL Y-1933</strain>
    </source>
</reference>
<dbReference type="PIRSF" id="PIRSF023803">
    <property type="entry name" value="Ribonuclease_P_prd"/>
    <property type="match status" value="1"/>
</dbReference>
<dbReference type="RefSeq" id="XP_020075873.1">
    <property type="nucleotide sequence ID" value="XM_020221233.1"/>
</dbReference>
<dbReference type="EMBL" id="KV454541">
    <property type="protein sequence ID" value="ODV66806.1"/>
    <property type="molecule type" value="Genomic_DNA"/>
</dbReference>
<comment type="function">
    <text evidence="5">Component of ribonuclease P, a protein complex that generates mature tRNA molecules by cleaving their 5'-ends.</text>
</comment>
<proteinExistence type="inferred from homology"/>
<dbReference type="SUPFAM" id="SSF160350">
    <property type="entry name" value="Rnp2-like"/>
    <property type="match status" value="1"/>
</dbReference>
<dbReference type="GO" id="GO:0000172">
    <property type="term" value="C:ribonuclease MRP complex"/>
    <property type="evidence" value="ECO:0007669"/>
    <property type="project" value="EnsemblFungi"/>
</dbReference>
<evidence type="ECO:0000256" key="3">
    <source>
        <dbReference type="ARBA" id="ARBA00022694"/>
    </source>
</evidence>
<dbReference type="STRING" id="984485.A0A1E4RHW9"/>
<comment type="subcellular location">
    <subcellularLocation>
        <location evidence="1">Nucleus</location>
    </subcellularLocation>
</comment>
<dbReference type="Pfam" id="PF01900">
    <property type="entry name" value="RNase_P_Rpp14"/>
    <property type="match status" value="1"/>
</dbReference>
<accession>A0A1E4RHW9</accession>
<dbReference type="InterPro" id="IPR038085">
    <property type="entry name" value="Rnp2-like_sf"/>
</dbReference>
<dbReference type="InterPro" id="IPR002759">
    <property type="entry name" value="Pop5/Rpp14/Rnp2-like"/>
</dbReference>
<dbReference type="GO" id="GO:0000294">
    <property type="term" value="P:nuclear-transcribed mRNA catabolic process, RNase MRP-dependent"/>
    <property type="evidence" value="ECO:0007669"/>
    <property type="project" value="EnsemblFungi"/>
</dbReference>
<dbReference type="GO" id="GO:0004526">
    <property type="term" value="F:ribonuclease P activity"/>
    <property type="evidence" value="ECO:0007669"/>
    <property type="project" value="UniProtKB-EC"/>
</dbReference>
<dbReference type="GO" id="GO:0001682">
    <property type="term" value="P:tRNA 5'-leader removal"/>
    <property type="evidence" value="ECO:0007669"/>
    <property type="project" value="EnsemblFungi"/>
</dbReference>
<name>A0A1E4RHW9_9ASCO</name>
<dbReference type="Gene3D" id="3.30.70.3250">
    <property type="entry name" value="Ribonuclease P, Pop5 subunit"/>
    <property type="match status" value="1"/>
</dbReference>
<dbReference type="EC" id="3.1.26.5" evidence="5"/>
<evidence type="ECO:0000313" key="6">
    <source>
        <dbReference type="EMBL" id="ODV66806.1"/>
    </source>
</evidence>
<evidence type="ECO:0000256" key="5">
    <source>
        <dbReference type="PIRNR" id="PIRNR023803"/>
    </source>
</evidence>
<dbReference type="PANTHER" id="PTHR15441:SF2">
    <property type="entry name" value="RIBONUCLEASE P_MRP PROTEIN SUBUNIT POP5"/>
    <property type="match status" value="1"/>
</dbReference>
<keyword evidence="3 5" id="KW-0819">tRNA processing</keyword>
<gene>
    <name evidence="6" type="ORF">HYPBUDRAFT_152868</name>
</gene>
<dbReference type="GO" id="GO:0033204">
    <property type="term" value="F:ribonuclease P RNA binding"/>
    <property type="evidence" value="ECO:0007669"/>
    <property type="project" value="InterPro"/>
</dbReference>
<dbReference type="GO" id="GO:0034965">
    <property type="term" value="P:intronic box C/D snoRNA processing"/>
    <property type="evidence" value="ECO:0007669"/>
    <property type="project" value="EnsemblFungi"/>
</dbReference>
<evidence type="ECO:0000256" key="1">
    <source>
        <dbReference type="ARBA" id="ARBA00004123"/>
    </source>
</evidence>
<dbReference type="InterPro" id="IPR016819">
    <property type="entry name" value="RNase_P/MRP_POP5"/>
</dbReference>